<protein>
    <submittedName>
        <fullName evidence="1">Uncharacterized protein</fullName>
    </submittedName>
</protein>
<gene>
    <name evidence="1" type="ORF">I4F81_011975</name>
</gene>
<accession>A0ACC3CHW3</accession>
<keyword evidence="2" id="KW-1185">Reference proteome</keyword>
<comment type="caution">
    <text evidence="1">The sequence shown here is derived from an EMBL/GenBank/DDBJ whole genome shotgun (WGS) entry which is preliminary data.</text>
</comment>
<dbReference type="EMBL" id="CM020620">
    <property type="protein sequence ID" value="KAK1869499.1"/>
    <property type="molecule type" value="Genomic_DNA"/>
</dbReference>
<name>A0ACC3CHW3_PYRYE</name>
<dbReference type="Proteomes" id="UP000798662">
    <property type="component" value="Chromosome 3"/>
</dbReference>
<sequence>MAASDGGLGAGGIRSRLLGSYDGWSPYDRWSLIVPSISILPSPSLLRSPSWRGRGCASGPVTDVPAAALDVRTLLMRSAPAGQVEAMMLPPVMHGFSPLVRAAAFFSNFCPGFLISRALADAPPPVSAAAGTDGCGGHTPQSFFSSATAARR</sequence>
<reference evidence="1" key="1">
    <citation type="submission" date="2019-11" db="EMBL/GenBank/DDBJ databases">
        <title>Nori genome reveals adaptations in red seaweeds to the harsh intertidal environment.</title>
        <authorList>
            <person name="Wang D."/>
            <person name="Mao Y."/>
        </authorList>
    </citation>
    <scope>NUCLEOTIDE SEQUENCE</scope>
    <source>
        <tissue evidence="1">Gametophyte</tissue>
    </source>
</reference>
<organism evidence="1 2">
    <name type="scientific">Pyropia yezoensis</name>
    <name type="common">Susabi-nori</name>
    <name type="synonym">Porphyra yezoensis</name>
    <dbReference type="NCBI Taxonomy" id="2788"/>
    <lineage>
        <taxon>Eukaryota</taxon>
        <taxon>Rhodophyta</taxon>
        <taxon>Bangiophyceae</taxon>
        <taxon>Bangiales</taxon>
        <taxon>Bangiaceae</taxon>
        <taxon>Pyropia</taxon>
    </lineage>
</organism>
<proteinExistence type="predicted"/>
<evidence type="ECO:0000313" key="2">
    <source>
        <dbReference type="Proteomes" id="UP000798662"/>
    </source>
</evidence>
<evidence type="ECO:0000313" key="1">
    <source>
        <dbReference type="EMBL" id="KAK1869499.1"/>
    </source>
</evidence>